<dbReference type="PANTHER" id="PTHR47623:SF1">
    <property type="entry name" value="OS09G0287300 PROTEIN"/>
    <property type="match status" value="1"/>
</dbReference>
<dbReference type="Pfam" id="PF00300">
    <property type="entry name" value="His_Phos_1"/>
    <property type="match status" value="1"/>
</dbReference>
<dbReference type="PANTHER" id="PTHR47623">
    <property type="entry name" value="OS09G0287300 PROTEIN"/>
    <property type="match status" value="1"/>
</dbReference>
<proteinExistence type="predicted"/>
<gene>
    <name evidence="1" type="ORF">EDD54_1562</name>
</gene>
<reference evidence="1 2" key="1">
    <citation type="submission" date="2019-03" db="EMBL/GenBank/DDBJ databases">
        <title>Genomic Encyclopedia of Type Strains, Phase IV (KMG-IV): sequencing the most valuable type-strain genomes for metagenomic binning, comparative biology and taxonomic classification.</title>
        <authorList>
            <person name="Goeker M."/>
        </authorList>
    </citation>
    <scope>NUCLEOTIDE SEQUENCE [LARGE SCALE GENOMIC DNA]</scope>
    <source>
        <strain evidence="1 2">DSM 102969</strain>
    </source>
</reference>
<comment type="caution">
    <text evidence="1">The sequence shown here is derived from an EMBL/GenBank/DDBJ whole genome shotgun (WGS) entry which is preliminary data.</text>
</comment>
<keyword evidence="2" id="KW-1185">Reference proteome</keyword>
<protein>
    <submittedName>
        <fullName evidence="1">Phosphohistidine phosphatase</fullName>
    </submittedName>
</protein>
<evidence type="ECO:0000313" key="1">
    <source>
        <dbReference type="EMBL" id="TDP87663.1"/>
    </source>
</evidence>
<dbReference type="EMBL" id="SNXY01000006">
    <property type="protein sequence ID" value="TDP87663.1"/>
    <property type="molecule type" value="Genomic_DNA"/>
</dbReference>
<dbReference type="CDD" id="cd07067">
    <property type="entry name" value="HP_PGM_like"/>
    <property type="match status" value="1"/>
</dbReference>
<organism evidence="1 2">
    <name type="scientific">Oharaeibacter diazotrophicus</name>
    <dbReference type="NCBI Taxonomy" id="1920512"/>
    <lineage>
        <taxon>Bacteria</taxon>
        <taxon>Pseudomonadati</taxon>
        <taxon>Pseudomonadota</taxon>
        <taxon>Alphaproteobacteria</taxon>
        <taxon>Hyphomicrobiales</taxon>
        <taxon>Pleomorphomonadaceae</taxon>
        <taxon>Oharaeibacter</taxon>
    </lineage>
</organism>
<name>A0A4R6RLW9_9HYPH</name>
<evidence type="ECO:0000313" key="2">
    <source>
        <dbReference type="Proteomes" id="UP000294547"/>
    </source>
</evidence>
<dbReference type="InterPro" id="IPR029033">
    <property type="entry name" value="His_PPase_superfam"/>
</dbReference>
<sequence>MPRLLLLRHAKSSWDDTGLSDFDRPLNLRGRAAAPLMGRHMADHSLSPDRVLCSSSRRTRETFAAVLPFLRHDFEAQFLRTIYDCPGGTYAPTIRRHGGAARTLLLIGHNPVIQETALTLIGRGNPDITASIAAKFPTSGLAVIDFDGDDWSGLDPRSGRIVAFFRARELEVVGDPAITDVDD</sequence>
<dbReference type="InterPro" id="IPR013078">
    <property type="entry name" value="His_Pase_superF_clade-1"/>
</dbReference>
<accession>A0A4R6RLW9</accession>
<dbReference type="AlphaFoldDB" id="A0A4R6RLW9"/>
<dbReference type="Gene3D" id="3.40.50.1240">
    <property type="entry name" value="Phosphoglycerate mutase-like"/>
    <property type="match status" value="1"/>
</dbReference>
<dbReference type="RefSeq" id="WP_126541613.1">
    <property type="nucleotide sequence ID" value="NZ_BSPM01000008.1"/>
</dbReference>
<dbReference type="SUPFAM" id="SSF53254">
    <property type="entry name" value="Phosphoglycerate mutase-like"/>
    <property type="match status" value="1"/>
</dbReference>
<dbReference type="OrthoDB" id="9810154at2"/>
<dbReference type="Proteomes" id="UP000294547">
    <property type="component" value="Unassembled WGS sequence"/>
</dbReference>
<dbReference type="SMART" id="SM00855">
    <property type="entry name" value="PGAM"/>
    <property type="match status" value="1"/>
</dbReference>